<sequence length="125" mass="13679">MDGDDVKQGLEVALSVAIRDLDPDVRAKHEFCIVRAGPRGDMFVGLEDGRFWSGGTPLSAGNEVEALSSVAEGLQDCLMEVLWIVWPECPQHRFGLHVAVHNSKDAVWECRGDRRHTVALVGGLT</sequence>
<evidence type="ECO:0000313" key="2">
    <source>
        <dbReference type="Proteomes" id="UP000198923"/>
    </source>
</evidence>
<reference evidence="1 2" key="1">
    <citation type="submission" date="2016-10" db="EMBL/GenBank/DDBJ databases">
        <authorList>
            <person name="de Groot N.N."/>
        </authorList>
    </citation>
    <scope>NUCLEOTIDE SEQUENCE [LARGE SCALE GENOMIC DNA]</scope>
    <source>
        <strain evidence="1 2">CPCC 201354</strain>
    </source>
</reference>
<protein>
    <submittedName>
        <fullName evidence="1">Uncharacterized protein</fullName>
    </submittedName>
</protein>
<evidence type="ECO:0000313" key="1">
    <source>
        <dbReference type="EMBL" id="SDF98276.1"/>
    </source>
</evidence>
<keyword evidence="2" id="KW-1185">Reference proteome</keyword>
<organism evidence="1 2">
    <name type="scientific">Sinosporangium album</name>
    <dbReference type="NCBI Taxonomy" id="504805"/>
    <lineage>
        <taxon>Bacteria</taxon>
        <taxon>Bacillati</taxon>
        <taxon>Actinomycetota</taxon>
        <taxon>Actinomycetes</taxon>
        <taxon>Streptosporangiales</taxon>
        <taxon>Streptosporangiaceae</taxon>
        <taxon>Sinosporangium</taxon>
    </lineage>
</organism>
<gene>
    <name evidence="1" type="ORF">SAMN05421505_1013</name>
</gene>
<dbReference type="RefSeq" id="WP_093166927.1">
    <property type="nucleotide sequence ID" value="NZ_FNCN01000001.1"/>
</dbReference>
<dbReference type="EMBL" id="FNCN01000001">
    <property type="protein sequence ID" value="SDF98276.1"/>
    <property type="molecule type" value="Genomic_DNA"/>
</dbReference>
<dbReference type="AlphaFoldDB" id="A0A1G7QIH2"/>
<proteinExistence type="predicted"/>
<dbReference type="Proteomes" id="UP000198923">
    <property type="component" value="Unassembled WGS sequence"/>
</dbReference>
<accession>A0A1G7QIH2</accession>
<dbReference type="OrthoDB" id="3213067at2"/>
<name>A0A1G7QIH2_9ACTN</name>